<feature type="transmembrane region" description="Helical" evidence="7">
    <location>
        <begin position="318"/>
        <end position="338"/>
    </location>
</feature>
<feature type="transmembrane region" description="Helical" evidence="7">
    <location>
        <begin position="418"/>
        <end position="438"/>
    </location>
</feature>
<evidence type="ECO:0000256" key="7">
    <source>
        <dbReference type="SAM" id="Phobius"/>
    </source>
</evidence>
<evidence type="ECO:0000256" key="2">
    <source>
        <dbReference type="ARBA" id="ARBA00022475"/>
    </source>
</evidence>
<evidence type="ECO:0000313" key="10">
    <source>
        <dbReference type="Proteomes" id="UP000663586"/>
    </source>
</evidence>
<feature type="domain" description="Type II secretion system protein GspF" evidence="8">
    <location>
        <begin position="488"/>
        <end position="610"/>
    </location>
</feature>
<feature type="transmembrane region" description="Helical" evidence="7">
    <location>
        <begin position="129"/>
        <end position="152"/>
    </location>
</feature>
<keyword evidence="3 7" id="KW-0812">Transmembrane</keyword>
<dbReference type="InterPro" id="IPR056569">
    <property type="entry name" value="ArlJ-like"/>
</dbReference>
<sequence>MWVYLSVALVALLTAPPLLAALSERANRVVTRIAIVTFADHLDMDGRRRLRNEHRLRQAQFPTTYRIYAGKTVLYAVLAGLVGVILGVHVARGLRRLLTTSPEALLAELPAALHFLAGVGGSAELQTVQWVALLVSSCLLIGALFGGGVHWLRWWYPANVAKTRKARIEANLPQAVAFMYALSRSGMELPQVMRILAETEHVYDAAAEEFSVGVRHMDLFGKDVVTAIQTMGEQTPSPQFKEFCENLASVLQSGQSLAEFLEGEHESFQEEAEAQQEQLLNELATLAEAYVTVLVAGPLFLITILVVIGIAVTDTLDFLRLFVYVLLPLANLGFMLYLTTVMGEQSAGDAVSGIASSVEHLSGIRQSAAETARTDGGRTLSRNDQRVENLRKVQLYRQLRWLRDVLGQPVRTAIDRPVTVLWVTVPFVVVVGVLRLYWTVSLGIPLVVVLDDILIQSALFVIGTFAIVYEIHRRRIAAIEAVIPDLMDRLASVNDAGMTVIESLGRVRGSDLGALNNELDRVWADIQWGANVTTALRRFETRVRTKTVSRTVTLIVHAMNASGDLARVLRIAAGQAKADRRLQRARTQEMLTYVVVVYVAFGVFLVIIAALDLVLIPSLPDDSVLPESTGAAGQVGFGGVLDELGSVNEAAYTLVFFHTTAIQAVFSGLIAGQMSGGSIKDGAKHAAVLLSIAYLVFLFL</sequence>
<keyword evidence="10" id="KW-1185">Reference proteome</keyword>
<keyword evidence="6" id="KW-0175">Coiled coil</keyword>
<evidence type="ECO:0000259" key="8">
    <source>
        <dbReference type="Pfam" id="PF00482"/>
    </source>
</evidence>
<feature type="transmembrane region" description="Helical" evidence="7">
    <location>
        <begin position="590"/>
        <end position="616"/>
    </location>
</feature>
<accession>A0A897MQA2</accession>
<dbReference type="AlphaFoldDB" id="A0A897MQA2"/>
<protein>
    <submittedName>
        <fullName evidence="9">Pilus assembly protein TadC</fullName>
    </submittedName>
</protein>
<evidence type="ECO:0000256" key="4">
    <source>
        <dbReference type="ARBA" id="ARBA00022989"/>
    </source>
</evidence>
<evidence type="ECO:0000313" key="9">
    <source>
        <dbReference type="EMBL" id="QSG02727.1"/>
    </source>
</evidence>
<keyword evidence="2" id="KW-1003">Cell membrane</keyword>
<dbReference type="Proteomes" id="UP000663586">
    <property type="component" value="Chromosome"/>
</dbReference>
<evidence type="ECO:0000256" key="1">
    <source>
        <dbReference type="ARBA" id="ARBA00004651"/>
    </source>
</evidence>
<dbReference type="Gene3D" id="1.20.81.30">
    <property type="entry name" value="Type II secretion system (T2SS), domain F"/>
    <property type="match status" value="1"/>
</dbReference>
<dbReference type="InterPro" id="IPR018076">
    <property type="entry name" value="T2SS_GspF_dom"/>
</dbReference>
<dbReference type="EMBL" id="CP064786">
    <property type="protein sequence ID" value="QSG02727.1"/>
    <property type="molecule type" value="Genomic_DNA"/>
</dbReference>
<comment type="subcellular location">
    <subcellularLocation>
        <location evidence="1">Cell membrane</location>
        <topology evidence="1">Multi-pass membrane protein</topology>
    </subcellularLocation>
</comment>
<dbReference type="PANTHER" id="PTHR35402">
    <property type="entry name" value="INTEGRAL MEMBRANE PROTEIN-RELATED"/>
    <property type="match status" value="1"/>
</dbReference>
<dbReference type="GeneID" id="70684897"/>
<keyword evidence="4 7" id="KW-1133">Transmembrane helix</keyword>
<organism evidence="9 10">
    <name type="scientific">Natranaeroarchaeum sulfidigenes</name>
    <dbReference type="NCBI Taxonomy" id="2784880"/>
    <lineage>
        <taxon>Archaea</taxon>
        <taxon>Methanobacteriati</taxon>
        <taxon>Methanobacteriota</taxon>
        <taxon>Stenosarchaea group</taxon>
        <taxon>Halobacteria</taxon>
        <taxon>Halobacteriales</taxon>
        <taxon>Natronoarchaeaceae</taxon>
        <taxon>Natranaeroarchaeum</taxon>
    </lineage>
</organism>
<feature type="transmembrane region" description="Helical" evidence="7">
    <location>
        <begin position="444"/>
        <end position="469"/>
    </location>
</feature>
<feature type="transmembrane region" description="Helical" evidence="7">
    <location>
        <begin position="682"/>
        <end position="699"/>
    </location>
</feature>
<evidence type="ECO:0000256" key="3">
    <source>
        <dbReference type="ARBA" id="ARBA00022692"/>
    </source>
</evidence>
<evidence type="ECO:0000256" key="5">
    <source>
        <dbReference type="ARBA" id="ARBA00023136"/>
    </source>
</evidence>
<feature type="coiled-coil region" evidence="6">
    <location>
        <begin position="258"/>
        <end position="289"/>
    </location>
</feature>
<evidence type="ECO:0000256" key="6">
    <source>
        <dbReference type="SAM" id="Coils"/>
    </source>
</evidence>
<proteinExistence type="predicted"/>
<dbReference type="RefSeq" id="WP_238479869.1">
    <property type="nucleotide sequence ID" value="NZ_CP064786.1"/>
</dbReference>
<dbReference type="InterPro" id="IPR042094">
    <property type="entry name" value="T2SS_GspF_sf"/>
</dbReference>
<feature type="transmembrane region" description="Helical" evidence="7">
    <location>
        <begin position="289"/>
        <end position="312"/>
    </location>
</feature>
<feature type="transmembrane region" description="Helical" evidence="7">
    <location>
        <begin position="73"/>
        <end position="92"/>
    </location>
</feature>
<keyword evidence="5 7" id="KW-0472">Membrane</keyword>
<dbReference type="KEGG" id="hara:AArcS_1514"/>
<feature type="domain" description="Type II secretion system protein GspF" evidence="8">
    <location>
        <begin position="178"/>
        <end position="304"/>
    </location>
</feature>
<gene>
    <name evidence="9" type="primary">tadC</name>
    <name evidence="9" type="ORF">AArcS_1514</name>
</gene>
<dbReference type="Pfam" id="PF00482">
    <property type="entry name" value="T2SSF"/>
    <property type="match status" value="2"/>
</dbReference>
<dbReference type="PANTHER" id="PTHR35402:SF1">
    <property type="entry name" value="TYPE II SECRETION SYSTEM PROTEIN GSPF DOMAIN-CONTAINING PROTEIN"/>
    <property type="match status" value="1"/>
</dbReference>
<reference evidence="9" key="1">
    <citation type="submission" date="2020-11" db="EMBL/GenBank/DDBJ databases">
        <title>Carbohydrate-dependent, anaerobic sulfur respiration: A novel catabolism in halophilic archaea.</title>
        <authorList>
            <person name="Sorokin D.Y."/>
            <person name="Messina E."/>
            <person name="Smedile F."/>
            <person name="La Cono V."/>
            <person name="Hallsworth J.E."/>
            <person name="Yakimov M.M."/>
        </authorList>
    </citation>
    <scope>NUCLEOTIDE SEQUENCE</scope>
    <source>
        <strain evidence="9">AArc-S</strain>
    </source>
</reference>
<name>A0A897MQA2_9EURY</name>
<feature type="transmembrane region" description="Helical" evidence="7">
    <location>
        <begin position="650"/>
        <end position="670"/>
    </location>
</feature>
<dbReference type="GO" id="GO:0005886">
    <property type="term" value="C:plasma membrane"/>
    <property type="evidence" value="ECO:0007669"/>
    <property type="project" value="UniProtKB-SubCell"/>
</dbReference>